<dbReference type="EMBL" id="CP002547">
    <property type="protein sequence ID" value="ADY55586.1"/>
    <property type="molecule type" value="Genomic_DNA"/>
</dbReference>
<evidence type="ECO:0000259" key="2">
    <source>
        <dbReference type="Pfam" id="PF03787"/>
    </source>
</evidence>
<dbReference type="AlphaFoldDB" id="F0SV86"/>
<feature type="domain" description="CRISPR type III-associated protein" evidence="2">
    <location>
        <begin position="118"/>
        <end position="272"/>
    </location>
</feature>
<reference evidence="3 4" key="1">
    <citation type="journal article" date="2011" name="Stand. Genomic Sci.">
        <title>Complete genome sequence of Syntrophobotulus glycolicus type strain (FlGlyR).</title>
        <authorList>
            <person name="Han C."/>
            <person name="Mwirichia R."/>
            <person name="Chertkov O."/>
            <person name="Held B."/>
            <person name="Lapidus A."/>
            <person name="Nolan M."/>
            <person name="Lucas S."/>
            <person name="Hammon N."/>
            <person name="Deshpande S."/>
            <person name="Cheng J.F."/>
            <person name="Tapia R."/>
            <person name="Goodwin L."/>
            <person name="Pitluck S."/>
            <person name="Huntemann M."/>
            <person name="Liolios K."/>
            <person name="Ivanova N."/>
            <person name="Pagani I."/>
            <person name="Mavromatis K."/>
            <person name="Ovchinikova G."/>
            <person name="Pati A."/>
            <person name="Chen A."/>
            <person name="Palaniappan K."/>
            <person name="Land M."/>
            <person name="Hauser L."/>
            <person name="Brambilla E.M."/>
            <person name="Rohde M."/>
            <person name="Spring S."/>
            <person name="Sikorski J."/>
            <person name="Goker M."/>
            <person name="Woyke T."/>
            <person name="Bristow J."/>
            <person name="Eisen J.A."/>
            <person name="Markowitz V."/>
            <person name="Hugenholtz P."/>
            <person name="Kyrpides N.C."/>
            <person name="Klenk H.P."/>
            <person name="Detter J.C."/>
        </authorList>
    </citation>
    <scope>NUCLEOTIDE SEQUENCE [LARGE SCALE GENOMIC DNA]</scope>
    <source>
        <strain evidence="4">DSM 8271 / FlGlyR</strain>
    </source>
</reference>
<protein>
    <submittedName>
        <fullName evidence="3">CRISPR-associated RAMP protein, Cmr6 family</fullName>
    </submittedName>
</protein>
<reference evidence="4" key="2">
    <citation type="submission" date="2011-02" db="EMBL/GenBank/DDBJ databases">
        <title>The complete genome of Syntrophobotulus glycolicus DSM 8271.</title>
        <authorList>
            <person name="Lucas S."/>
            <person name="Copeland A."/>
            <person name="Lapidus A."/>
            <person name="Bruce D."/>
            <person name="Goodwin L."/>
            <person name="Pitluck S."/>
            <person name="Kyrpides N."/>
            <person name="Mavromatis K."/>
            <person name="Pagani I."/>
            <person name="Ivanova N."/>
            <person name="Mikhailova N."/>
            <person name="Chertkov O."/>
            <person name="Held B."/>
            <person name="Detter J.C."/>
            <person name="Tapia R."/>
            <person name="Han C."/>
            <person name="Land M."/>
            <person name="Hauser L."/>
            <person name="Markowitz V."/>
            <person name="Cheng J.-F."/>
            <person name="Hugenholtz P."/>
            <person name="Woyke T."/>
            <person name="Wu D."/>
            <person name="Spring S."/>
            <person name="Schroeder M."/>
            <person name="Brambilla E."/>
            <person name="Klenk H.-P."/>
            <person name="Eisen J.A."/>
        </authorList>
    </citation>
    <scope>NUCLEOTIDE SEQUENCE [LARGE SCALE GENOMIC DNA]</scope>
    <source>
        <strain evidence="4">DSM 8271 / FlGlyR</strain>
    </source>
</reference>
<dbReference type="KEGG" id="sgy:Sgly_1272"/>
<dbReference type="GO" id="GO:0051607">
    <property type="term" value="P:defense response to virus"/>
    <property type="evidence" value="ECO:0007669"/>
    <property type="project" value="UniProtKB-KW"/>
</dbReference>
<organism evidence="3 4">
    <name type="scientific">Syntrophobotulus glycolicus (strain DSM 8271 / FlGlyR)</name>
    <dbReference type="NCBI Taxonomy" id="645991"/>
    <lineage>
        <taxon>Bacteria</taxon>
        <taxon>Bacillati</taxon>
        <taxon>Bacillota</taxon>
        <taxon>Clostridia</taxon>
        <taxon>Eubacteriales</taxon>
        <taxon>Desulfitobacteriaceae</taxon>
        <taxon>Syntrophobotulus</taxon>
    </lineage>
</organism>
<keyword evidence="4" id="KW-1185">Reference proteome</keyword>
<evidence type="ECO:0000313" key="4">
    <source>
        <dbReference type="Proteomes" id="UP000007488"/>
    </source>
</evidence>
<dbReference type="Pfam" id="PF03787">
    <property type="entry name" value="RAMPs"/>
    <property type="match status" value="1"/>
</dbReference>
<proteinExistence type="predicted"/>
<accession>F0SV86</accession>
<sequence>MKVNQAKNNHVKSEPTYNLPNDTAEAVKLLGRIDNLYLLLNRLSCHKCTKTGISIEPHGYPNSLCRINAPCPQAMDKRMKRLAESLPRKIEFEYKPIDKLMIGIGPLSPYSHISLMSLHHVYGIPYIPGSALKGIIRNCWIQEKYDGKEIIALEDHMFQYFFGVRANENEVAAQGKLVFFDAFPIDSYTISLDVQTPHFKTYYENKGERYPTDDQNPVPLYFPAVTNTAFRITIGIADPEVSNQQIDMIKRMISTALSDYGVGAKTAIGYGIGEVKAIGSC</sequence>
<dbReference type="STRING" id="645991.Sgly_1272"/>
<dbReference type="InterPro" id="IPR005537">
    <property type="entry name" value="RAMP_III_fam"/>
</dbReference>
<evidence type="ECO:0000256" key="1">
    <source>
        <dbReference type="ARBA" id="ARBA00023118"/>
    </source>
</evidence>
<gene>
    <name evidence="3" type="ordered locus">Sgly_1272</name>
</gene>
<evidence type="ECO:0000313" key="3">
    <source>
        <dbReference type="EMBL" id="ADY55586.1"/>
    </source>
</evidence>
<dbReference type="Proteomes" id="UP000007488">
    <property type="component" value="Chromosome"/>
</dbReference>
<dbReference type="InterPro" id="IPR010172">
    <property type="entry name" value="CRISPR-assoc_prot_TM1791"/>
</dbReference>
<dbReference type="NCBIfam" id="TIGR01898">
    <property type="entry name" value="cas_TM1791_cmr6"/>
    <property type="match status" value="1"/>
</dbReference>
<dbReference type="eggNOG" id="COG1604">
    <property type="taxonomic scope" value="Bacteria"/>
</dbReference>
<dbReference type="PANTHER" id="PTHR39965">
    <property type="entry name" value="CRISPR SYSTEM CMR SUBUNIT CMR6"/>
    <property type="match status" value="1"/>
</dbReference>
<keyword evidence="1" id="KW-0051">Antiviral defense</keyword>
<dbReference type="PANTHER" id="PTHR39965:SF1">
    <property type="entry name" value="CRISPR SYSTEM CMR SUBUNIT CMR6"/>
    <property type="match status" value="1"/>
</dbReference>
<name>F0SV86_SYNGF</name>
<dbReference type="HOGENOM" id="CLU_053305_2_2_9"/>